<accession>A0A2M7GYF6</accession>
<comment type="caution">
    <text evidence="1">The sequence shown here is derived from an EMBL/GenBank/DDBJ whole genome shotgun (WGS) entry which is preliminary data.</text>
</comment>
<protein>
    <submittedName>
        <fullName evidence="1">Uncharacterized protein</fullName>
    </submittedName>
</protein>
<name>A0A2M7GYF6_9BACT</name>
<evidence type="ECO:0000313" key="1">
    <source>
        <dbReference type="EMBL" id="PIW33319.1"/>
    </source>
</evidence>
<organism evidence="1 2">
    <name type="scientific">bacterium (Candidatus Ratteibacteria) CG15_BIG_FIL_POST_REV_8_21_14_020_41_12</name>
    <dbReference type="NCBI Taxonomy" id="2014291"/>
    <lineage>
        <taxon>Bacteria</taxon>
        <taxon>Candidatus Ratteibacteria</taxon>
    </lineage>
</organism>
<feature type="non-terminal residue" evidence="1">
    <location>
        <position position="64"/>
    </location>
</feature>
<dbReference type="AlphaFoldDB" id="A0A2M7GYF6"/>
<proteinExistence type="predicted"/>
<dbReference type="Proteomes" id="UP000230025">
    <property type="component" value="Unassembled WGS sequence"/>
</dbReference>
<feature type="non-terminal residue" evidence="1">
    <location>
        <position position="1"/>
    </location>
</feature>
<sequence>KAFPDVVWRNPKRDAPLWSLDEGLVFKRKTNRKEPTISAWGLTEGMPTGLHFERRVYDDIVTED</sequence>
<evidence type="ECO:0000313" key="2">
    <source>
        <dbReference type="Proteomes" id="UP000230025"/>
    </source>
</evidence>
<reference evidence="2" key="1">
    <citation type="submission" date="2017-09" db="EMBL/GenBank/DDBJ databases">
        <title>Depth-based differentiation of microbial function through sediment-hosted aquifers and enrichment of novel symbionts in the deep terrestrial subsurface.</title>
        <authorList>
            <person name="Probst A.J."/>
            <person name="Ladd B."/>
            <person name="Jarett J.K."/>
            <person name="Geller-Mcgrath D.E."/>
            <person name="Sieber C.M.K."/>
            <person name="Emerson J.B."/>
            <person name="Anantharaman K."/>
            <person name="Thomas B.C."/>
            <person name="Malmstrom R."/>
            <person name="Stieglmeier M."/>
            <person name="Klingl A."/>
            <person name="Woyke T."/>
            <person name="Ryan C.M."/>
            <person name="Banfield J.F."/>
        </authorList>
    </citation>
    <scope>NUCLEOTIDE SEQUENCE [LARGE SCALE GENOMIC DNA]</scope>
</reference>
<gene>
    <name evidence="1" type="ORF">COW28_04135</name>
</gene>
<dbReference type="EMBL" id="PFFY01000197">
    <property type="protein sequence ID" value="PIW33319.1"/>
    <property type="molecule type" value="Genomic_DNA"/>
</dbReference>